<keyword evidence="9 10" id="KW-0998">Cell outer membrane</keyword>
<evidence type="ECO:0000256" key="2">
    <source>
        <dbReference type="ARBA" id="ARBA00009810"/>
    </source>
</evidence>
<organism evidence="15 16">
    <name type="scientific">Pseudaquabacterium terrae</name>
    <dbReference type="NCBI Taxonomy" id="2732868"/>
    <lineage>
        <taxon>Bacteria</taxon>
        <taxon>Pseudomonadati</taxon>
        <taxon>Pseudomonadota</taxon>
        <taxon>Betaproteobacteria</taxon>
        <taxon>Burkholderiales</taxon>
        <taxon>Sphaerotilaceae</taxon>
        <taxon>Pseudaquabacterium</taxon>
    </lineage>
</organism>
<evidence type="ECO:0000256" key="12">
    <source>
        <dbReference type="SAM" id="SignalP"/>
    </source>
</evidence>
<feature type="domain" description="TonB-dependent receptor plug" evidence="14">
    <location>
        <begin position="84"/>
        <end position="182"/>
    </location>
</feature>
<accession>A0ABX2ECE2</accession>
<dbReference type="PANTHER" id="PTHR32552">
    <property type="entry name" value="FERRICHROME IRON RECEPTOR-RELATED"/>
    <property type="match status" value="1"/>
</dbReference>
<dbReference type="InterPro" id="IPR036942">
    <property type="entry name" value="Beta-barrel_TonB_sf"/>
</dbReference>
<comment type="subcellular location">
    <subcellularLocation>
        <location evidence="1 10">Cell outer membrane</location>
        <topology evidence="1 10">Multi-pass membrane protein</topology>
    </subcellularLocation>
</comment>
<dbReference type="Gene3D" id="2.40.170.20">
    <property type="entry name" value="TonB-dependent receptor, beta-barrel domain"/>
    <property type="match status" value="1"/>
</dbReference>
<dbReference type="InterPro" id="IPR010105">
    <property type="entry name" value="TonB_sidphr_rcpt"/>
</dbReference>
<keyword evidence="6 11" id="KW-0798">TonB box</keyword>
<dbReference type="PROSITE" id="PS52016">
    <property type="entry name" value="TONB_DEPENDENT_REC_3"/>
    <property type="match status" value="1"/>
</dbReference>
<dbReference type="InterPro" id="IPR037066">
    <property type="entry name" value="Plug_dom_sf"/>
</dbReference>
<evidence type="ECO:0000313" key="16">
    <source>
        <dbReference type="Proteomes" id="UP000737171"/>
    </source>
</evidence>
<dbReference type="Pfam" id="PF00593">
    <property type="entry name" value="TonB_dep_Rec_b-barrel"/>
    <property type="match status" value="1"/>
</dbReference>
<dbReference type="Gene3D" id="2.170.130.10">
    <property type="entry name" value="TonB-dependent receptor, plug domain"/>
    <property type="match status" value="1"/>
</dbReference>
<feature type="domain" description="TonB-dependent receptor-like beta-barrel" evidence="13">
    <location>
        <begin position="286"/>
        <end position="729"/>
    </location>
</feature>
<evidence type="ECO:0000256" key="6">
    <source>
        <dbReference type="ARBA" id="ARBA00023077"/>
    </source>
</evidence>
<dbReference type="RefSeq" id="WP_173120728.1">
    <property type="nucleotide sequence ID" value="NZ_JABRWJ010000001.1"/>
</dbReference>
<evidence type="ECO:0000256" key="10">
    <source>
        <dbReference type="PROSITE-ProRule" id="PRU01360"/>
    </source>
</evidence>
<dbReference type="InterPro" id="IPR000531">
    <property type="entry name" value="Beta-barrel_TonB"/>
</dbReference>
<keyword evidence="16" id="KW-1185">Reference proteome</keyword>
<dbReference type="SUPFAM" id="SSF56935">
    <property type="entry name" value="Porins"/>
    <property type="match status" value="1"/>
</dbReference>
<evidence type="ECO:0000256" key="5">
    <source>
        <dbReference type="ARBA" id="ARBA00022692"/>
    </source>
</evidence>
<dbReference type="Proteomes" id="UP000737171">
    <property type="component" value="Unassembled WGS sequence"/>
</dbReference>
<sequence>MSQDKHRALPLLPLGALAAGFGLAGMAAAQTPPAAPAPATPASAPADTKDTVLPTVKAKASAVRQGKDSVQATTTSIGKGTQELRDIPQSVTVVTERLIDDRNLDTLKEALHNTAGISFQAAEGGEEDIRLRGFSLNSTGDIFIDGIRDPAFYERDTFNVDRLEVLRGSASVLFGRGSTGGAVNQVNKQPLLFGRNEVDLTLGSGRYARATADLNVRTGENAALRVNVMKTDADQWGNFIDKEGLAATFAFGIGTRDEFSAGIYHLDNHNGVHYGMPWLAPTAGSTDRVLVPADPKNYYGAASDYSAGGADYATLSHIHRFGLDGELKTVLRVAKFERDLRASAVRFCTRNATTGANPECPATAPALATINANTILTRGNNNKIQDLDTVQFQSDYSGRFTLGGIKNALQAGVDASKEEFTNFGAANPPGVTITKPKTTLGTPNDGGSVDEALRVLSVNRTFEAKAFGLYAQNLMQLHPQWKLLTGLRWDRFEGDYNTPQIGTTAPTQRARSDSLWSKRIGVLYQPSAFQSYHLSYGTSFNTSGDTYQYDALSSNTPPEGSRNFELGGKLDLADGNLSLRFALFHAVKTNERNRDELTVNATNYVLSGQRHAAGIELDVAGRIAPAWEVFASYAFIPDAEIDKASSVNGTTLQGERVGARPGGTPKHSGTVWTTYKLGSAWRVGGGINVRSADAPPLVETFKAPAYTTGDLMAEYVLKDLSFKLNVTNVTNKLYADILYRGHYIPGKPRTVQLTTSYRF</sequence>
<feature type="chain" id="PRO_5045382452" evidence="12">
    <location>
        <begin position="30"/>
        <end position="759"/>
    </location>
</feature>
<evidence type="ECO:0000256" key="9">
    <source>
        <dbReference type="ARBA" id="ARBA00023237"/>
    </source>
</evidence>
<keyword evidence="5 10" id="KW-0812">Transmembrane</keyword>
<comment type="similarity">
    <text evidence="2 10 11">Belongs to the TonB-dependent receptor family.</text>
</comment>
<evidence type="ECO:0000313" key="15">
    <source>
        <dbReference type="EMBL" id="NRF66104.1"/>
    </source>
</evidence>
<evidence type="ECO:0000256" key="8">
    <source>
        <dbReference type="ARBA" id="ARBA00023170"/>
    </source>
</evidence>
<gene>
    <name evidence="15" type="ORF">HLB44_03775</name>
</gene>
<protein>
    <submittedName>
        <fullName evidence="15">TonB-dependent siderophore receptor</fullName>
    </submittedName>
</protein>
<evidence type="ECO:0000256" key="3">
    <source>
        <dbReference type="ARBA" id="ARBA00022448"/>
    </source>
</evidence>
<keyword evidence="12" id="KW-0732">Signal</keyword>
<proteinExistence type="inferred from homology"/>
<reference evidence="15 16" key="1">
    <citation type="submission" date="2020-05" db="EMBL/GenBank/DDBJ databases">
        <title>Aquincola sp. isolate from soil.</title>
        <authorList>
            <person name="Han J."/>
            <person name="Kim D.-U."/>
        </authorList>
    </citation>
    <scope>NUCLEOTIDE SEQUENCE [LARGE SCALE GENOMIC DNA]</scope>
    <source>
        <strain evidence="15 16">S2</strain>
    </source>
</reference>
<evidence type="ECO:0000259" key="13">
    <source>
        <dbReference type="Pfam" id="PF00593"/>
    </source>
</evidence>
<dbReference type="EMBL" id="JABRWJ010000001">
    <property type="protein sequence ID" value="NRF66104.1"/>
    <property type="molecule type" value="Genomic_DNA"/>
</dbReference>
<dbReference type="InterPro" id="IPR012910">
    <property type="entry name" value="Plug_dom"/>
</dbReference>
<evidence type="ECO:0000256" key="7">
    <source>
        <dbReference type="ARBA" id="ARBA00023136"/>
    </source>
</evidence>
<evidence type="ECO:0000256" key="11">
    <source>
        <dbReference type="RuleBase" id="RU003357"/>
    </source>
</evidence>
<dbReference type="Pfam" id="PF07715">
    <property type="entry name" value="Plug"/>
    <property type="match status" value="1"/>
</dbReference>
<comment type="caution">
    <text evidence="15">The sequence shown here is derived from an EMBL/GenBank/DDBJ whole genome shotgun (WGS) entry which is preliminary data.</text>
</comment>
<evidence type="ECO:0000259" key="14">
    <source>
        <dbReference type="Pfam" id="PF07715"/>
    </source>
</evidence>
<evidence type="ECO:0000256" key="4">
    <source>
        <dbReference type="ARBA" id="ARBA00022452"/>
    </source>
</evidence>
<keyword evidence="3 10" id="KW-0813">Transport</keyword>
<dbReference type="InterPro" id="IPR039426">
    <property type="entry name" value="TonB-dep_rcpt-like"/>
</dbReference>
<keyword evidence="4 10" id="KW-1134">Transmembrane beta strand</keyword>
<name>A0ABX2ECE2_9BURK</name>
<dbReference type="PANTHER" id="PTHR32552:SF83">
    <property type="entry name" value="BLR3904 PROTEIN"/>
    <property type="match status" value="1"/>
</dbReference>
<feature type="signal peptide" evidence="12">
    <location>
        <begin position="1"/>
        <end position="29"/>
    </location>
</feature>
<dbReference type="CDD" id="cd01347">
    <property type="entry name" value="ligand_gated_channel"/>
    <property type="match status" value="1"/>
</dbReference>
<evidence type="ECO:0000256" key="1">
    <source>
        <dbReference type="ARBA" id="ARBA00004571"/>
    </source>
</evidence>
<keyword evidence="8 15" id="KW-0675">Receptor</keyword>
<dbReference type="NCBIfam" id="TIGR01783">
    <property type="entry name" value="TonB-siderophor"/>
    <property type="match status" value="1"/>
</dbReference>
<keyword evidence="7 10" id="KW-0472">Membrane</keyword>